<dbReference type="InterPro" id="IPR026590">
    <property type="entry name" value="Ssirtuin_cat_dom"/>
</dbReference>
<dbReference type="Gene3D" id="3.40.50.1220">
    <property type="entry name" value="TPP-binding domain"/>
    <property type="match status" value="1"/>
</dbReference>
<evidence type="ECO:0000256" key="5">
    <source>
        <dbReference type="ARBA" id="ARBA00023027"/>
    </source>
</evidence>
<dbReference type="GO" id="GO:0017136">
    <property type="term" value="F:histone deacetylase activity, NAD-dependent"/>
    <property type="evidence" value="ECO:0007669"/>
    <property type="project" value="TreeGrafter"/>
</dbReference>
<evidence type="ECO:0000313" key="10">
    <source>
        <dbReference type="RefSeq" id="XP_013380542.1"/>
    </source>
</evidence>
<dbReference type="GO" id="GO:0005634">
    <property type="term" value="C:nucleus"/>
    <property type="evidence" value="ECO:0007669"/>
    <property type="project" value="TreeGrafter"/>
</dbReference>
<dbReference type="SUPFAM" id="SSF52467">
    <property type="entry name" value="DHS-like NAD/FAD-binding domain"/>
    <property type="match status" value="1"/>
</dbReference>
<feature type="binding site" evidence="7">
    <location>
        <position position="263"/>
    </location>
    <ligand>
        <name>Zn(2+)</name>
        <dbReference type="ChEBI" id="CHEBI:29105"/>
    </ligand>
</feature>
<dbReference type="OrthoDB" id="2919105at2759"/>
<dbReference type="InterPro" id="IPR050134">
    <property type="entry name" value="NAD-dep_sirtuin_deacylases"/>
</dbReference>
<evidence type="ECO:0000259" key="8">
    <source>
        <dbReference type="PROSITE" id="PS50305"/>
    </source>
</evidence>
<dbReference type="GO" id="GO:0000122">
    <property type="term" value="P:negative regulation of transcription by RNA polymerase II"/>
    <property type="evidence" value="ECO:0007669"/>
    <property type="project" value="TreeGrafter"/>
</dbReference>
<feature type="domain" description="Deacetylase sirtuin-type" evidence="8">
    <location>
        <begin position="102"/>
        <end position="375"/>
    </location>
</feature>
<feature type="binding site" evidence="7">
    <location>
        <position position="245"/>
    </location>
    <ligand>
        <name>Zn(2+)</name>
        <dbReference type="ChEBI" id="CHEBI:29105"/>
    </ligand>
</feature>
<feature type="active site" description="Proton acceptor" evidence="7">
    <location>
        <position position="214"/>
    </location>
</feature>
<evidence type="ECO:0000256" key="6">
    <source>
        <dbReference type="ARBA" id="ARBA00038170"/>
    </source>
</evidence>
<dbReference type="PANTHER" id="PTHR11085">
    <property type="entry name" value="NAD-DEPENDENT PROTEIN DEACYLASE SIRTUIN-5, MITOCHONDRIAL-RELATED"/>
    <property type="match status" value="1"/>
</dbReference>
<dbReference type="Pfam" id="PF02146">
    <property type="entry name" value="SIR2"/>
    <property type="match status" value="1"/>
</dbReference>
<evidence type="ECO:0000256" key="4">
    <source>
        <dbReference type="ARBA" id="ARBA00022833"/>
    </source>
</evidence>
<dbReference type="RefSeq" id="XP_013380542.1">
    <property type="nucleotide sequence ID" value="XM_013525088.1"/>
</dbReference>
<comment type="similarity">
    <text evidence="6">Belongs to the sirtuin family. Class IV subfamily.</text>
</comment>
<feature type="binding site" evidence="7">
    <location>
        <position position="222"/>
    </location>
    <ligand>
        <name>Zn(2+)</name>
        <dbReference type="ChEBI" id="CHEBI:29105"/>
    </ligand>
</feature>
<keyword evidence="9" id="KW-1185">Reference proteome</keyword>
<name>A0A1S3H3K6_LINAN</name>
<dbReference type="GO" id="GO:0046872">
    <property type="term" value="F:metal ion binding"/>
    <property type="evidence" value="ECO:0007669"/>
    <property type="project" value="UniProtKB-KW"/>
</dbReference>
<sequence length="391" mass="43332">MAEKTSYLCSYKKCNKKEAITRGGCRVEIKSFEPAQTGLKDKDALVKWGDAGDAILHEECWRSLVTQSKAAASHSSTPNTMTQTEVAMVTEAKKTAEYFDSEEKVKSEAKRVAHMLRGSSHCIAFTGAGISTSAGIGDFRGKSGKWTEMDRAKVTGKGAKSKGGFRYSDLRPTYTHEALVKLMKMGILKYVISQNTDGLHRLSGIPRDGISELHGNAFHEKCEDCGTRYERPSASRLAGGVPKACEQCRINHRTGRMCERKGCQGYLMNTIINFGDNLESHVLSKAVEHAEKNDLVLCLGTTLMVSPANSLVEMGKKPVRLVICNRQPTPMDALCYEPDVANGGQVGSRVFGDCDHLMREVMRCILPQDALQEWEDGREDRMEEYNKQREC</sequence>
<dbReference type="GO" id="GO:0003714">
    <property type="term" value="F:transcription corepressor activity"/>
    <property type="evidence" value="ECO:0007669"/>
    <property type="project" value="TreeGrafter"/>
</dbReference>
<proteinExistence type="inferred from homology"/>
<keyword evidence="5" id="KW-0520">NAD</keyword>
<keyword evidence="4 7" id="KW-0862">Zinc</keyword>
<dbReference type="InterPro" id="IPR029035">
    <property type="entry name" value="DHS-like_NAD/FAD-binding_dom"/>
</dbReference>
<evidence type="ECO:0000256" key="7">
    <source>
        <dbReference type="PROSITE-ProRule" id="PRU00236"/>
    </source>
</evidence>
<dbReference type="PANTHER" id="PTHR11085:SF12">
    <property type="entry name" value="NAD-DEPENDENT PROTEIN DEACYLASE SIRTUIN-6"/>
    <property type="match status" value="1"/>
</dbReference>
<evidence type="ECO:0000313" key="9">
    <source>
        <dbReference type="Proteomes" id="UP000085678"/>
    </source>
</evidence>
<dbReference type="EC" id="2.3.1.286" evidence="1"/>
<dbReference type="OMA" id="SNREYCK"/>
<dbReference type="KEGG" id="lak:106151708"/>
<dbReference type="STRING" id="7574.A0A1S3H3K6"/>
<reference evidence="10" key="1">
    <citation type="submission" date="2025-08" db="UniProtKB">
        <authorList>
            <consortium name="RefSeq"/>
        </authorList>
    </citation>
    <scope>IDENTIFICATION</scope>
    <source>
        <tissue evidence="10">Gonads</tissue>
    </source>
</reference>
<keyword evidence="2" id="KW-0808">Transferase</keyword>
<gene>
    <name evidence="10" type="primary">LOC106151708</name>
</gene>
<dbReference type="GO" id="GO:0070403">
    <property type="term" value="F:NAD+ binding"/>
    <property type="evidence" value="ECO:0007669"/>
    <property type="project" value="InterPro"/>
</dbReference>
<protein>
    <recommendedName>
        <fullName evidence="1">protein acetyllysine N-acetyltransferase</fullName>
        <ecNumber evidence="1">2.3.1.286</ecNumber>
    </recommendedName>
</protein>
<keyword evidence="3 7" id="KW-0479">Metal-binding</keyword>
<dbReference type="GeneID" id="106151708"/>
<dbReference type="Gene3D" id="2.20.28.200">
    <property type="match status" value="1"/>
</dbReference>
<dbReference type="AlphaFoldDB" id="A0A1S3H3K6"/>
<dbReference type="PROSITE" id="PS50305">
    <property type="entry name" value="SIRTUIN"/>
    <property type="match status" value="1"/>
</dbReference>
<evidence type="ECO:0000256" key="3">
    <source>
        <dbReference type="ARBA" id="ARBA00022723"/>
    </source>
</evidence>
<evidence type="ECO:0000256" key="2">
    <source>
        <dbReference type="ARBA" id="ARBA00022679"/>
    </source>
</evidence>
<dbReference type="Proteomes" id="UP000085678">
    <property type="component" value="Unplaced"/>
</dbReference>
<feature type="binding site" evidence="7">
    <location>
        <position position="225"/>
    </location>
    <ligand>
        <name>Zn(2+)</name>
        <dbReference type="ChEBI" id="CHEBI:29105"/>
    </ligand>
</feature>
<dbReference type="InParanoid" id="A0A1S3H3K6"/>
<organism evidence="9 10">
    <name type="scientific">Lingula anatina</name>
    <name type="common">Brachiopod</name>
    <name type="synonym">Lingula unguis</name>
    <dbReference type="NCBI Taxonomy" id="7574"/>
    <lineage>
        <taxon>Eukaryota</taxon>
        <taxon>Metazoa</taxon>
        <taxon>Spiralia</taxon>
        <taxon>Lophotrochozoa</taxon>
        <taxon>Brachiopoda</taxon>
        <taxon>Linguliformea</taxon>
        <taxon>Lingulata</taxon>
        <taxon>Lingulida</taxon>
        <taxon>Linguloidea</taxon>
        <taxon>Lingulidae</taxon>
        <taxon>Lingula</taxon>
    </lineage>
</organism>
<accession>A0A1S3H3K6</accession>
<dbReference type="InterPro" id="IPR003000">
    <property type="entry name" value="Sirtuin"/>
</dbReference>
<evidence type="ECO:0000256" key="1">
    <source>
        <dbReference type="ARBA" id="ARBA00012928"/>
    </source>
</evidence>